<name>A0A3L6EN06_MAIZE</name>
<evidence type="ECO:0000313" key="2">
    <source>
        <dbReference type="EMBL" id="PWZ20707.1"/>
    </source>
</evidence>
<comment type="caution">
    <text evidence="2">The sequence shown here is derived from an EMBL/GenBank/DDBJ whole genome shotgun (WGS) entry which is preliminary data.</text>
</comment>
<proteinExistence type="predicted"/>
<feature type="region of interest" description="Disordered" evidence="1">
    <location>
        <begin position="1"/>
        <end position="105"/>
    </location>
</feature>
<dbReference type="EMBL" id="NCVQ01000006">
    <property type="protein sequence ID" value="PWZ20707.1"/>
    <property type="molecule type" value="Genomic_DNA"/>
</dbReference>
<feature type="compositionally biased region" description="Basic and acidic residues" evidence="1">
    <location>
        <begin position="60"/>
        <end position="82"/>
    </location>
</feature>
<sequence>MCKKEPENRTSHSRPKKLPIPHSLAQQSNPDREVDNGYASRPKRDGQAGGPTARQSPDSPRAEAIREARGDSGSEGMGERWSGKGYIEQGSGGEARLPLDRGAGE</sequence>
<gene>
    <name evidence="2" type="ORF">Zm00014a_032849</name>
</gene>
<reference evidence="2" key="1">
    <citation type="journal article" date="2018" name="Nat. Genet.">
        <title>Extensive intraspecific gene order and gene structural variations between Mo17 and other maize genomes.</title>
        <authorList>
            <person name="Sun S."/>
            <person name="Zhou Y."/>
            <person name="Chen J."/>
            <person name="Shi J."/>
            <person name="Zhao H."/>
            <person name="Zhao H."/>
            <person name="Song W."/>
            <person name="Zhang M."/>
            <person name="Cui Y."/>
            <person name="Dong X."/>
            <person name="Liu H."/>
            <person name="Ma X."/>
            <person name="Jiao Y."/>
            <person name="Wang B."/>
            <person name="Wei X."/>
            <person name="Stein J.C."/>
            <person name="Glaubitz J.C."/>
            <person name="Lu F."/>
            <person name="Yu G."/>
            <person name="Liang C."/>
            <person name="Fengler K."/>
            <person name="Li B."/>
            <person name="Rafalski A."/>
            <person name="Schnable P.S."/>
            <person name="Ware D.H."/>
            <person name="Buckler E.S."/>
            <person name="Lai J."/>
        </authorList>
    </citation>
    <scope>NUCLEOTIDE SEQUENCE [LARGE SCALE GENOMIC DNA]</scope>
    <source>
        <tissue evidence="2">Seedling</tissue>
    </source>
</reference>
<accession>A0A3L6EN06</accession>
<feature type="compositionally biased region" description="Basic and acidic residues" evidence="1">
    <location>
        <begin position="1"/>
        <end position="10"/>
    </location>
</feature>
<dbReference type="AlphaFoldDB" id="A0A3L6EN06"/>
<organism evidence="2">
    <name type="scientific">Zea mays</name>
    <name type="common">Maize</name>
    <dbReference type="NCBI Taxonomy" id="4577"/>
    <lineage>
        <taxon>Eukaryota</taxon>
        <taxon>Viridiplantae</taxon>
        <taxon>Streptophyta</taxon>
        <taxon>Embryophyta</taxon>
        <taxon>Tracheophyta</taxon>
        <taxon>Spermatophyta</taxon>
        <taxon>Magnoliopsida</taxon>
        <taxon>Liliopsida</taxon>
        <taxon>Poales</taxon>
        <taxon>Poaceae</taxon>
        <taxon>PACMAD clade</taxon>
        <taxon>Panicoideae</taxon>
        <taxon>Andropogonodae</taxon>
        <taxon>Andropogoneae</taxon>
        <taxon>Tripsacinae</taxon>
        <taxon>Zea</taxon>
    </lineage>
</organism>
<protein>
    <submittedName>
        <fullName evidence="2">Uncharacterized protein</fullName>
    </submittedName>
</protein>
<evidence type="ECO:0000256" key="1">
    <source>
        <dbReference type="SAM" id="MobiDB-lite"/>
    </source>
</evidence>
<dbReference type="Proteomes" id="UP000251960">
    <property type="component" value="Chromosome 5"/>
</dbReference>